<proteinExistence type="predicted"/>
<evidence type="ECO:0000313" key="2">
    <source>
        <dbReference type="Proteomes" id="UP000662074"/>
    </source>
</evidence>
<dbReference type="RefSeq" id="WP_188418143.1">
    <property type="nucleotide sequence ID" value="NZ_BMDO01000010.1"/>
</dbReference>
<reference evidence="1" key="1">
    <citation type="journal article" date="2014" name="Int. J. Syst. Evol. Microbiol.">
        <title>Complete genome sequence of Corynebacterium casei LMG S-19264T (=DSM 44701T), isolated from a smear-ripened cheese.</title>
        <authorList>
            <consortium name="US DOE Joint Genome Institute (JGI-PGF)"/>
            <person name="Walter F."/>
            <person name="Albersmeier A."/>
            <person name="Kalinowski J."/>
            <person name="Ruckert C."/>
        </authorList>
    </citation>
    <scope>NUCLEOTIDE SEQUENCE</scope>
    <source>
        <strain evidence="1">CCM 8711</strain>
    </source>
</reference>
<protein>
    <recommendedName>
        <fullName evidence="3">DUF4932 domain-containing protein</fullName>
    </recommendedName>
</protein>
<evidence type="ECO:0000313" key="1">
    <source>
        <dbReference type="EMBL" id="GGI52029.1"/>
    </source>
</evidence>
<dbReference type="AlphaFoldDB" id="A0A917JBG3"/>
<gene>
    <name evidence="1" type="ORF">GCM10011425_32410</name>
</gene>
<name>A0A917JBG3_9SPHI</name>
<organism evidence="1 2">
    <name type="scientific">Mucilaginibacter galii</name>
    <dbReference type="NCBI Taxonomy" id="2005073"/>
    <lineage>
        <taxon>Bacteria</taxon>
        <taxon>Pseudomonadati</taxon>
        <taxon>Bacteroidota</taxon>
        <taxon>Sphingobacteriia</taxon>
        <taxon>Sphingobacteriales</taxon>
        <taxon>Sphingobacteriaceae</taxon>
        <taxon>Mucilaginibacter</taxon>
    </lineage>
</organism>
<accession>A0A917JBG3</accession>
<reference evidence="1" key="2">
    <citation type="submission" date="2020-09" db="EMBL/GenBank/DDBJ databases">
        <authorList>
            <person name="Sun Q."/>
            <person name="Sedlacek I."/>
        </authorList>
    </citation>
    <scope>NUCLEOTIDE SEQUENCE</scope>
    <source>
        <strain evidence="1">CCM 8711</strain>
    </source>
</reference>
<sequence length="255" mass="28868">MKINYNAPLICCVLLGAVTILSSGCKSYNDVAGRYTSKHIKANTNQVTAQIPETDELGYILFALTDVGQADNSILNKETPYYKEVMNSFAGFKNHKAVKLLNADLLNDAKSFNHFRNGLYAFTFNERNQLALKTDYRIDLNRVDFRRYAPLIHDFAVKSKFRKFYKEHSDVYTQIIQNQSVQLDMNSAWASMGKTYTEPFQSYKVILSPLMKGYSSSLAISSHGFRECLIFSESASKAMLYSATVQPVKGSNYND</sequence>
<dbReference type="EMBL" id="BMDO01000010">
    <property type="protein sequence ID" value="GGI52029.1"/>
    <property type="molecule type" value="Genomic_DNA"/>
</dbReference>
<dbReference type="Proteomes" id="UP000662074">
    <property type="component" value="Unassembled WGS sequence"/>
</dbReference>
<keyword evidence="2" id="KW-1185">Reference proteome</keyword>
<dbReference type="PROSITE" id="PS51257">
    <property type="entry name" value="PROKAR_LIPOPROTEIN"/>
    <property type="match status" value="1"/>
</dbReference>
<comment type="caution">
    <text evidence="1">The sequence shown here is derived from an EMBL/GenBank/DDBJ whole genome shotgun (WGS) entry which is preliminary data.</text>
</comment>
<evidence type="ECO:0008006" key="3">
    <source>
        <dbReference type="Google" id="ProtNLM"/>
    </source>
</evidence>